<evidence type="ECO:0000313" key="1">
    <source>
        <dbReference type="EMBL" id="MCI4381893.1"/>
    </source>
</evidence>
<feature type="non-terminal residue" evidence="1">
    <location>
        <position position="1"/>
    </location>
</feature>
<accession>A0ACC5WS32</accession>
<sequence>EVASLEQRAQAAEEALASHVKAGINITECTDTEPCEPLQNLQNTKQITEPNRGQSKVSLKAWPDAEHMVTSADLRCLPQDWTPAFSNSSDEGKSV</sequence>
<proteinExistence type="predicted"/>
<dbReference type="Proteomes" id="UP000829447">
    <property type="component" value="Linkage Group LG9"/>
</dbReference>
<name>A0ACC5WS32_PANGG</name>
<protein>
    <submittedName>
        <fullName evidence="1">Uncharacterized protein</fullName>
    </submittedName>
</protein>
<reference evidence="1 2" key="1">
    <citation type="journal article" date="2022" name="bioRxiv">
        <title>An ancient truncated duplication of the anti-Mullerian hormone receptor type 2 gene is a potential conserved master sex determinant in the Pangasiidae catfish family.</title>
        <authorList>
            <person name="Wen M."/>
            <person name="Pan Q."/>
            <person name="Jouanno E."/>
            <person name="Montfort J."/>
            <person name="Zahm M."/>
            <person name="Cabau C."/>
            <person name="Klopp C."/>
            <person name="Iampietro C."/>
            <person name="Roques C."/>
            <person name="Bouchez O."/>
            <person name="Castinel A."/>
            <person name="Donnadieu C."/>
            <person name="Parrinello H."/>
            <person name="Poncet C."/>
            <person name="Belmonte E."/>
            <person name="Gautier V."/>
            <person name="Avarre J.-C."/>
            <person name="Dugue R."/>
            <person name="Gustiano R."/>
            <person name="Ha T.T.T."/>
            <person name="Campet M."/>
            <person name="Sriphairoj K."/>
            <person name="Ribolli J."/>
            <person name="de Almeida F.L."/>
            <person name="Desvignes T."/>
            <person name="Postlethwait J.H."/>
            <person name="Bucao C.F."/>
            <person name="Robinson-Rechavi M."/>
            <person name="Bobe J."/>
            <person name="Herpin A."/>
            <person name="Guiguen Y."/>
        </authorList>
    </citation>
    <scope>NUCLEOTIDE SEQUENCE [LARGE SCALE GENOMIC DNA]</scope>
    <source>
        <strain evidence="1">YG-Dec2019</strain>
    </source>
</reference>
<gene>
    <name evidence="1" type="ORF">PGIGA_G00257340</name>
</gene>
<comment type="caution">
    <text evidence="1">The sequence shown here is derived from an EMBL/GenBank/DDBJ whole genome shotgun (WGS) entry which is preliminary data.</text>
</comment>
<evidence type="ECO:0000313" key="2">
    <source>
        <dbReference type="Proteomes" id="UP000829447"/>
    </source>
</evidence>
<dbReference type="EMBL" id="CM040462">
    <property type="protein sequence ID" value="MCI4381893.1"/>
    <property type="molecule type" value="Genomic_DNA"/>
</dbReference>
<organism evidence="1 2">
    <name type="scientific">Pangasianodon gigas</name>
    <name type="common">Mekong giant catfish</name>
    <name type="synonym">Pangasius gigas</name>
    <dbReference type="NCBI Taxonomy" id="30993"/>
    <lineage>
        <taxon>Eukaryota</taxon>
        <taxon>Metazoa</taxon>
        <taxon>Chordata</taxon>
        <taxon>Craniata</taxon>
        <taxon>Vertebrata</taxon>
        <taxon>Euteleostomi</taxon>
        <taxon>Actinopterygii</taxon>
        <taxon>Neopterygii</taxon>
        <taxon>Teleostei</taxon>
        <taxon>Ostariophysi</taxon>
        <taxon>Siluriformes</taxon>
        <taxon>Pangasiidae</taxon>
        <taxon>Pangasianodon</taxon>
    </lineage>
</organism>
<keyword evidence="2" id="KW-1185">Reference proteome</keyword>